<evidence type="ECO:0000313" key="2">
    <source>
        <dbReference type="Proteomes" id="UP000766246"/>
    </source>
</evidence>
<dbReference type="Proteomes" id="UP000766246">
    <property type="component" value="Unassembled WGS sequence"/>
</dbReference>
<name>A0A927YN04_9FIRM</name>
<dbReference type="EMBL" id="SVER01000016">
    <property type="protein sequence ID" value="MBE5919652.1"/>
    <property type="molecule type" value="Genomic_DNA"/>
</dbReference>
<sequence length="84" mass="9634">MYDKLTVETFLENQLKLFPEKVADSYDEALEFLEDVCAMVCKNKKEVIAYLEDGMDIGGMTEEEILSSEEVFPLKDGRYLIVEA</sequence>
<dbReference type="AlphaFoldDB" id="A0A927YN04"/>
<reference evidence="1" key="1">
    <citation type="submission" date="2019-04" db="EMBL/GenBank/DDBJ databases">
        <title>Evolution of Biomass-Degrading Anaerobic Consortia Revealed by Metagenomics.</title>
        <authorList>
            <person name="Peng X."/>
        </authorList>
    </citation>
    <scope>NUCLEOTIDE SEQUENCE</scope>
    <source>
        <strain evidence="1">SIG311</strain>
    </source>
</reference>
<accession>A0A927YN04</accession>
<gene>
    <name evidence="1" type="ORF">E7272_07375</name>
</gene>
<organism evidence="1 2">
    <name type="scientific">Pseudobutyrivibrio ruminis</name>
    <dbReference type="NCBI Taxonomy" id="46206"/>
    <lineage>
        <taxon>Bacteria</taxon>
        <taxon>Bacillati</taxon>
        <taxon>Bacillota</taxon>
        <taxon>Clostridia</taxon>
        <taxon>Lachnospirales</taxon>
        <taxon>Lachnospiraceae</taxon>
        <taxon>Pseudobutyrivibrio</taxon>
    </lineage>
</organism>
<protein>
    <submittedName>
        <fullName evidence="1">Glyoxalase</fullName>
    </submittedName>
</protein>
<evidence type="ECO:0000313" key="1">
    <source>
        <dbReference type="EMBL" id="MBE5919652.1"/>
    </source>
</evidence>
<proteinExistence type="predicted"/>
<comment type="caution">
    <text evidence="1">The sequence shown here is derived from an EMBL/GenBank/DDBJ whole genome shotgun (WGS) entry which is preliminary data.</text>
</comment>